<dbReference type="EMBL" id="PVWK01000027">
    <property type="protein sequence ID" value="PSB32429.1"/>
    <property type="molecule type" value="Genomic_DNA"/>
</dbReference>
<protein>
    <submittedName>
        <fullName evidence="2">Uncharacterized protein</fullName>
    </submittedName>
</protein>
<feature type="region of interest" description="Disordered" evidence="1">
    <location>
        <begin position="1"/>
        <end position="33"/>
    </location>
</feature>
<reference evidence="2 3" key="2">
    <citation type="submission" date="2018-03" db="EMBL/GenBank/DDBJ databases">
        <title>The ancient ancestry and fast evolution of plastids.</title>
        <authorList>
            <person name="Moore K.R."/>
            <person name="Magnabosco C."/>
            <person name="Momper L."/>
            <person name="Gold D.A."/>
            <person name="Bosak T."/>
            <person name="Fournier G.P."/>
        </authorList>
    </citation>
    <scope>NUCLEOTIDE SEQUENCE [LARGE SCALE GENOMIC DNA]</scope>
    <source>
        <strain evidence="2 3">ULC18</strain>
    </source>
</reference>
<feature type="compositionally biased region" description="Polar residues" evidence="1">
    <location>
        <begin position="22"/>
        <end position="32"/>
    </location>
</feature>
<gene>
    <name evidence="2" type="ORF">C7B82_05380</name>
</gene>
<dbReference type="Proteomes" id="UP000239576">
    <property type="component" value="Unassembled WGS sequence"/>
</dbReference>
<sequence length="80" mass="8848">MQHYLTEIQETTFDESRRTDDSQYTPGETSAGSVFVTPIPADMVDLCEHPSYAILQTDVPLQLASDDDRDGDRTVRGIGA</sequence>
<evidence type="ECO:0000256" key="1">
    <source>
        <dbReference type="SAM" id="MobiDB-lite"/>
    </source>
</evidence>
<reference evidence="3" key="1">
    <citation type="submission" date="2018-02" db="EMBL/GenBank/DDBJ databases">
        <authorList>
            <person name="Moore K."/>
            <person name="Momper L."/>
        </authorList>
    </citation>
    <scope>NUCLEOTIDE SEQUENCE [LARGE SCALE GENOMIC DNA]</scope>
    <source>
        <strain evidence="3">ULC18</strain>
    </source>
</reference>
<comment type="caution">
    <text evidence="2">The sequence shown here is derived from an EMBL/GenBank/DDBJ whole genome shotgun (WGS) entry which is preliminary data.</text>
</comment>
<proteinExistence type="predicted"/>
<organism evidence="2 3">
    <name type="scientific">Stenomitos frigidus ULC18</name>
    <dbReference type="NCBI Taxonomy" id="2107698"/>
    <lineage>
        <taxon>Bacteria</taxon>
        <taxon>Bacillati</taxon>
        <taxon>Cyanobacteriota</taxon>
        <taxon>Cyanophyceae</taxon>
        <taxon>Leptolyngbyales</taxon>
        <taxon>Leptolyngbyaceae</taxon>
        <taxon>Stenomitos</taxon>
    </lineage>
</organism>
<dbReference type="AlphaFoldDB" id="A0A2T1EI67"/>
<accession>A0A2T1EI67</accession>
<evidence type="ECO:0000313" key="2">
    <source>
        <dbReference type="EMBL" id="PSB32429.1"/>
    </source>
</evidence>
<evidence type="ECO:0000313" key="3">
    <source>
        <dbReference type="Proteomes" id="UP000239576"/>
    </source>
</evidence>
<name>A0A2T1EI67_9CYAN</name>
<keyword evidence="3" id="KW-1185">Reference proteome</keyword>